<sequence length="105" mass="12204">MASGSRSLYCSSTWTPQENKKFEDAIAQFDESSPQRWQEIARAVGSKTVEEVKRHYQILLKDVKRIESGKHAGINDVKLAPKNQKDLFLVRRICEGKEEDQRYYL</sequence>
<dbReference type="Pfam" id="PF00249">
    <property type="entry name" value="Myb_DNA-binding"/>
    <property type="match status" value="1"/>
</dbReference>
<keyword evidence="8" id="KW-1185">Reference proteome</keyword>
<dbReference type="PANTHER" id="PTHR43952">
    <property type="entry name" value="MYB FAMILY TRANSCRIPTION FACTOR-RELATED"/>
    <property type="match status" value="1"/>
</dbReference>
<evidence type="ECO:0000313" key="8">
    <source>
        <dbReference type="Proteomes" id="UP001345219"/>
    </source>
</evidence>
<feature type="domain" description="Myb-like" evidence="5">
    <location>
        <begin position="12"/>
        <end position="60"/>
    </location>
</feature>
<dbReference type="PROSITE" id="PS51293">
    <property type="entry name" value="SANT"/>
    <property type="match status" value="1"/>
</dbReference>
<comment type="caution">
    <text evidence="7">The sequence shown here is derived from an EMBL/GenBank/DDBJ whole genome shotgun (WGS) entry which is preliminary data.</text>
</comment>
<dbReference type="SUPFAM" id="SSF46689">
    <property type="entry name" value="Homeodomain-like"/>
    <property type="match status" value="1"/>
</dbReference>
<dbReference type="AlphaFoldDB" id="A0AAN7JSI5"/>
<dbReference type="InterPro" id="IPR009057">
    <property type="entry name" value="Homeodomain-like_sf"/>
</dbReference>
<dbReference type="EMBL" id="JAXIOK010000015">
    <property type="protein sequence ID" value="KAK4753855.1"/>
    <property type="molecule type" value="Genomic_DNA"/>
</dbReference>
<dbReference type="InterPro" id="IPR044636">
    <property type="entry name" value="RADIALIS-like"/>
</dbReference>
<dbReference type="GO" id="GO:0003700">
    <property type="term" value="F:DNA-binding transcription factor activity"/>
    <property type="evidence" value="ECO:0007669"/>
    <property type="project" value="InterPro"/>
</dbReference>
<dbReference type="PROSITE" id="PS50090">
    <property type="entry name" value="MYB_LIKE"/>
    <property type="match status" value="1"/>
</dbReference>
<comment type="subcellular location">
    <subcellularLocation>
        <location evidence="1">Nucleus</location>
    </subcellularLocation>
</comment>
<dbReference type="FunFam" id="1.10.10.60:FF:000154">
    <property type="entry name" value="Transcription factor SRM1"/>
    <property type="match status" value="1"/>
</dbReference>
<dbReference type="CDD" id="cd00167">
    <property type="entry name" value="SANT"/>
    <property type="match status" value="1"/>
</dbReference>
<dbReference type="Gene3D" id="1.10.10.60">
    <property type="entry name" value="Homeodomain-like"/>
    <property type="match status" value="1"/>
</dbReference>
<dbReference type="InterPro" id="IPR017884">
    <property type="entry name" value="SANT_dom"/>
</dbReference>
<gene>
    <name evidence="7" type="ORF">SAY87_001959</name>
</gene>
<keyword evidence="2" id="KW-0805">Transcription regulation</keyword>
<dbReference type="GO" id="GO:0005634">
    <property type="term" value="C:nucleus"/>
    <property type="evidence" value="ECO:0007669"/>
    <property type="project" value="UniProtKB-SubCell"/>
</dbReference>
<accession>A0AAN7JSI5</accession>
<organism evidence="7 8">
    <name type="scientific">Trapa incisa</name>
    <dbReference type="NCBI Taxonomy" id="236973"/>
    <lineage>
        <taxon>Eukaryota</taxon>
        <taxon>Viridiplantae</taxon>
        <taxon>Streptophyta</taxon>
        <taxon>Embryophyta</taxon>
        <taxon>Tracheophyta</taxon>
        <taxon>Spermatophyta</taxon>
        <taxon>Magnoliopsida</taxon>
        <taxon>eudicotyledons</taxon>
        <taxon>Gunneridae</taxon>
        <taxon>Pentapetalae</taxon>
        <taxon>rosids</taxon>
        <taxon>malvids</taxon>
        <taxon>Myrtales</taxon>
        <taxon>Lythraceae</taxon>
        <taxon>Trapa</taxon>
    </lineage>
</organism>
<protein>
    <submittedName>
        <fullName evidence="7">Uncharacterized protein</fullName>
    </submittedName>
</protein>
<reference evidence="7 8" key="1">
    <citation type="journal article" date="2023" name="Hortic Res">
        <title>Pangenome of water caltrop reveals structural variations and asymmetric subgenome divergence after allopolyploidization.</title>
        <authorList>
            <person name="Zhang X."/>
            <person name="Chen Y."/>
            <person name="Wang L."/>
            <person name="Yuan Y."/>
            <person name="Fang M."/>
            <person name="Shi L."/>
            <person name="Lu R."/>
            <person name="Comes H.P."/>
            <person name="Ma Y."/>
            <person name="Chen Y."/>
            <person name="Huang G."/>
            <person name="Zhou Y."/>
            <person name="Zheng Z."/>
            <person name="Qiu Y."/>
        </authorList>
    </citation>
    <scope>NUCLEOTIDE SEQUENCE [LARGE SCALE GENOMIC DNA]</scope>
    <source>
        <tissue evidence="7">Roots</tissue>
    </source>
</reference>
<dbReference type="SMART" id="SM00717">
    <property type="entry name" value="SANT"/>
    <property type="match status" value="1"/>
</dbReference>
<evidence type="ECO:0000259" key="6">
    <source>
        <dbReference type="PROSITE" id="PS51293"/>
    </source>
</evidence>
<evidence type="ECO:0000256" key="2">
    <source>
        <dbReference type="ARBA" id="ARBA00023015"/>
    </source>
</evidence>
<evidence type="ECO:0000256" key="1">
    <source>
        <dbReference type="ARBA" id="ARBA00004123"/>
    </source>
</evidence>
<name>A0AAN7JSI5_9MYRT</name>
<evidence type="ECO:0000313" key="7">
    <source>
        <dbReference type="EMBL" id="KAK4753855.1"/>
    </source>
</evidence>
<keyword evidence="4" id="KW-0539">Nucleus</keyword>
<evidence type="ECO:0000259" key="5">
    <source>
        <dbReference type="PROSITE" id="PS50090"/>
    </source>
</evidence>
<dbReference type="PANTHER" id="PTHR43952:SF75">
    <property type="entry name" value="PROTEIN RADIALIS-LIKE 6"/>
    <property type="match status" value="1"/>
</dbReference>
<keyword evidence="3" id="KW-0804">Transcription</keyword>
<proteinExistence type="predicted"/>
<dbReference type="Proteomes" id="UP001345219">
    <property type="component" value="Chromosome 2"/>
</dbReference>
<feature type="domain" description="SANT" evidence="6">
    <location>
        <begin position="11"/>
        <end position="64"/>
    </location>
</feature>
<evidence type="ECO:0000256" key="4">
    <source>
        <dbReference type="ARBA" id="ARBA00023242"/>
    </source>
</evidence>
<dbReference type="InterPro" id="IPR001005">
    <property type="entry name" value="SANT/Myb"/>
</dbReference>
<evidence type="ECO:0000256" key="3">
    <source>
        <dbReference type="ARBA" id="ARBA00023163"/>
    </source>
</evidence>